<dbReference type="AlphaFoldDB" id="A0A2K1PX68"/>
<dbReference type="RefSeq" id="WP_103075109.1">
    <property type="nucleotide sequence ID" value="NZ_NPZB01000002.1"/>
</dbReference>
<dbReference type="PANTHER" id="PTHR45436:SF16">
    <property type="entry name" value="HISTIDINE KINASE"/>
    <property type="match status" value="1"/>
</dbReference>
<evidence type="ECO:0000256" key="3">
    <source>
        <dbReference type="ARBA" id="ARBA00012438"/>
    </source>
</evidence>
<dbReference type="SUPFAM" id="SSF47384">
    <property type="entry name" value="Homodimeric domain of signal transducing histidine kinase"/>
    <property type="match status" value="1"/>
</dbReference>
<gene>
    <name evidence="13" type="ORF">Lysil_1564</name>
</gene>
<dbReference type="Pfam" id="PF00672">
    <property type="entry name" value="HAMP"/>
    <property type="match status" value="1"/>
</dbReference>
<evidence type="ECO:0000313" key="13">
    <source>
        <dbReference type="EMBL" id="PNS07388.1"/>
    </source>
</evidence>
<evidence type="ECO:0000313" key="14">
    <source>
        <dbReference type="Proteomes" id="UP000236220"/>
    </source>
</evidence>
<keyword evidence="6 10" id="KW-0812">Transmembrane</keyword>
<protein>
    <recommendedName>
        <fullName evidence="3">histidine kinase</fullName>
        <ecNumber evidence="3">2.7.13.3</ecNumber>
    </recommendedName>
</protein>
<dbReference type="SMART" id="SM00387">
    <property type="entry name" value="HATPase_c"/>
    <property type="match status" value="1"/>
</dbReference>
<evidence type="ECO:0000259" key="12">
    <source>
        <dbReference type="PROSITE" id="PS50885"/>
    </source>
</evidence>
<feature type="domain" description="HAMP" evidence="12">
    <location>
        <begin position="182"/>
        <end position="236"/>
    </location>
</feature>
<reference evidence="13 14" key="1">
    <citation type="submission" date="2017-08" db="EMBL/GenBank/DDBJ databases">
        <title>Lysobacter sylvestris genome.</title>
        <authorList>
            <person name="Zhang D.-C."/>
            <person name="Albuquerque L."/>
            <person name="Franca L."/>
            <person name="Froufe H.J.C."/>
            <person name="Barroso C."/>
            <person name="Egas C."/>
            <person name="Da Costa M."/>
            <person name="Margesin R."/>
        </authorList>
    </citation>
    <scope>NUCLEOTIDE SEQUENCE [LARGE SCALE GENOMIC DNA]</scope>
    <source>
        <strain evidence="13 14">AM20-91</strain>
    </source>
</reference>
<dbReference type="InterPro" id="IPR003660">
    <property type="entry name" value="HAMP_dom"/>
</dbReference>
<dbReference type="InterPro" id="IPR036097">
    <property type="entry name" value="HisK_dim/P_sf"/>
</dbReference>
<dbReference type="Pfam" id="PF00512">
    <property type="entry name" value="HisKA"/>
    <property type="match status" value="1"/>
</dbReference>
<dbReference type="Pfam" id="PF02518">
    <property type="entry name" value="HATPase_c"/>
    <property type="match status" value="1"/>
</dbReference>
<keyword evidence="7 13" id="KW-0418">Kinase</keyword>
<keyword evidence="4" id="KW-0597">Phosphoprotein</keyword>
<keyword evidence="9" id="KW-0902">Two-component regulatory system</keyword>
<evidence type="ECO:0000256" key="6">
    <source>
        <dbReference type="ARBA" id="ARBA00022692"/>
    </source>
</evidence>
<feature type="domain" description="Histidine kinase" evidence="11">
    <location>
        <begin position="244"/>
        <end position="451"/>
    </location>
</feature>
<organism evidence="13 14">
    <name type="scientific">Solilutibacter silvestris</name>
    <dbReference type="NCBI Taxonomy" id="1645665"/>
    <lineage>
        <taxon>Bacteria</taxon>
        <taxon>Pseudomonadati</taxon>
        <taxon>Pseudomonadota</taxon>
        <taxon>Gammaproteobacteria</taxon>
        <taxon>Lysobacterales</taxon>
        <taxon>Lysobacteraceae</taxon>
        <taxon>Solilutibacter</taxon>
    </lineage>
</organism>
<dbReference type="CDD" id="cd00082">
    <property type="entry name" value="HisKA"/>
    <property type="match status" value="1"/>
</dbReference>
<dbReference type="InterPro" id="IPR005467">
    <property type="entry name" value="His_kinase_dom"/>
</dbReference>
<comment type="subcellular location">
    <subcellularLocation>
        <location evidence="2">Membrane</location>
    </subcellularLocation>
</comment>
<evidence type="ECO:0000256" key="10">
    <source>
        <dbReference type="SAM" id="Phobius"/>
    </source>
</evidence>
<evidence type="ECO:0000256" key="7">
    <source>
        <dbReference type="ARBA" id="ARBA00022777"/>
    </source>
</evidence>
<accession>A0A2K1PX68</accession>
<dbReference type="Gene3D" id="3.30.565.10">
    <property type="entry name" value="Histidine kinase-like ATPase, C-terminal domain"/>
    <property type="match status" value="1"/>
</dbReference>
<dbReference type="Gene3D" id="6.10.340.10">
    <property type="match status" value="1"/>
</dbReference>
<proteinExistence type="predicted"/>
<dbReference type="InterPro" id="IPR036890">
    <property type="entry name" value="HATPase_C_sf"/>
</dbReference>
<dbReference type="PANTHER" id="PTHR45436">
    <property type="entry name" value="SENSOR HISTIDINE KINASE YKOH"/>
    <property type="match status" value="1"/>
</dbReference>
<dbReference type="GO" id="GO:0000155">
    <property type="term" value="F:phosphorelay sensor kinase activity"/>
    <property type="evidence" value="ECO:0007669"/>
    <property type="project" value="InterPro"/>
</dbReference>
<dbReference type="SUPFAM" id="SSF55874">
    <property type="entry name" value="ATPase domain of HSP90 chaperone/DNA topoisomerase II/histidine kinase"/>
    <property type="match status" value="1"/>
</dbReference>
<dbReference type="GO" id="GO:0005886">
    <property type="term" value="C:plasma membrane"/>
    <property type="evidence" value="ECO:0007669"/>
    <property type="project" value="TreeGrafter"/>
</dbReference>
<evidence type="ECO:0000256" key="1">
    <source>
        <dbReference type="ARBA" id="ARBA00000085"/>
    </source>
</evidence>
<evidence type="ECO:0000256" key="8">
    <source>
        <dbReference type="ARBA" id="ARBA00022989"/>
    </source>
</evidence>
<dbReference type="Proteomes" id="UP000236220">
    <property type="component" value="Unassembled WGS sequence"/>
</dbReference>
<keyword evidence="14" id="KW-1185">Reference proteome</keyword>
<dbReference type="Gene3D" id="1.10.287.130">
    <property type="match status" value="1"/>
</dbReference>
<feature type="transmembrane region" description="Helical" evidence="10">
    <location>
        <begin position="26"/>
        <end position="44"/>
    </location>
</feature>
<dbReference type="EC" id="2.7.13.3" evidence="3"/>
<dbReference type="InterPro" id="IPR003661">
    <property type="entry name" value="HisK_dim/P_dom"/>
</dbReference>
<dbReference type="PROSITE" id="PS50885">
    <property type="entry name" value="HAMP"/>
    <property type="match status" value="1"/>
</dbReference>
<keyword evidence="5" id="KW-0808">Transferase</keyword>
<dbReference type="OrthoDB" id="9121563at2"/>
<feature type="transmembrane region" description="Helical" evidence="10">
    <location>
        <begin position="160"/>
        <end position="179"/>
    </location>
</feature>
<evidence type="ECO:0000256" key="5">
    <source>
        <dbReference type="ARBA" id="ARBA00022679"/>
    </source>
</evidence>
<keyword evidence="10" id="KW-0472">Membrane</keyword>
<evidence type="ECO:0000256" key="4">
    <source>
        <dbReference type="ARBA" id="ARBA00022553"/>
    </source>
</evidence>
<comment type="caution">
    <text evidence="13">The sequence shown here is derived from an EMBL/GenBank/DDBJ whole genome shotgun (WGS) entry which is preliminary data.</text>
</comment>
<dbReference type="PROSITE" id="PS50109">
    <property type="entry name" value="HIS_KIN"/>
    <property type="match status" value="1"/>
</dbReference>
<dbReference type="SMART" id="SM00388">
    <property type="entry name" value="HisKA"/>
    <property type="match status" value="1"/>
</dbReference>
<evidence type="ECO:0000256" key="2">
    <source>
        <dbReference type="ARBA" id="ARBA00004370"/>
    </source>
</evidence>
<dbReference type="EMBL" id="NPZB01000002">
    <property type="protein sequence ID" value="PNS07388.1"/>
    <property type="molecule type" value="Genomic_DNA"/>
</dbReference>
<keyword evidence="8 10" id="KW-1133">Transmembrane helix</keyword>
<comment type="catalytic activity">
    <reaction evidence="1">
        <text>ATP + protein L-histidine = ADP + protein N-phospho-L-histidine.</text>
        <dbReference type="EC" id="2.7.13.3"/>
    </reaction>
</comment>
<dbReference type="InterPro" id="IPR050428">
    <property type="entry name" value="TCS_sensor_his_kinase"/>
</dbReference>
<evidence type="ECO:0000256" key="9">
    <source>
        <dbReference type="ARBA" id="ARBA00023012"/>
    </source>
</evidence>
<dbReference type="InterPro" id="IPR003594">
    <property type="entry name" value="HATPase_dom"/>
</dbReference>
<sequence>MPAKPTRSNLPGLPTRHNRRRLRTRIVLSFFLLGLGLTMLFAYATNEVRVRIESSLIEDALNNNIDEYARRWYAATDKKDVGAPYQQMYGKVVGKDKFESLKVEQPDWYRLGDGIHTISGNNVDGSAFSYKLAVRKTPEEWFFFAYDTSRAARGEQKIKYVLWESIAIFGLLSLLLGWWSASRVMRPVSDLVGLLRRRSSGHDDNRAFAPHFADDEVGELARALDDYSDRINDAALRDREFNADVSHELRTPLAVIRSTVELMLEQPDLGDKMRERILRIQRAQEGGTAITETLLLLSREERVRGDTSVARVAEQLLEAQRLQQRRGKQLDLRMEGNTALMVDAPEATVNVALGNLIANAVRYTDSGSVIVRLDSDSVDVIDTGRGLSDEDEQRMMERGYRGNASSNTKGAGIGLAIVNRICALYGWQMQVQPRRDGTVGTVATLRFSALR</sequence>
<evidence type="ECO:0000259" key="11">
    <source>
        <dbReference type="PROSITE" id="PS50109"/>
    </source>
</evidence>
<name>A0A2K1PX68_9GAMM</name>